<dbReference type="Proteomes" id="UP000297951">
    <property type="component" value="Unassembled WGS sequence"/>
</dbReference>
<dbReference type="Gene3D" id="3.10.450.50">
    <property type="match status" value="1"/>
</dbReference>
<name>A0A4Y9F1T5_9MICC</name>
<gene>
    <name evidence="1" type="ORF">E4U03_10685</name>
</gene>
<proteinExistence type="predicted"/>
<accession>A0A4Y9F1T5</accession>
<evidence type="ECO:0000313" key="2">
    <source>
        <dbReference type="Proteomes" id="UP000297951"/>
    </source>
</evidence>
<dbReference type="AlphaFoldDB" id="A0A4Y9F1T5"/>
<organism evidence="1 2">
    <name type="scientific">Rothia nasimurium</name>
    <dbReference type="NCBI Taxonomy" id="85336"/>
    <lineage>
        <taxon>Bacteria</taxon>
        <taxon>Bacillati</taxon>
        <taxon>Actinomycetota</taxon>
        <taxon>Actinomycetes</taxon>
        <taxon>Micrococcales</taxon>
        <taxon>Micrococcaceae</taxon>
        <taxon>Rothia</taxon>
    </lineage>
</organism>
<sequence>MTPDQKLATRFEELIGYIGENNQHLIIEFLTGDFQLTLPNGAVKTAQEWIDDLDEDLFDLDEATLEDIATTAAEETGSATAQVQLVGTAYEQDVTGPHRFEATFTWTFSDWFIKSLKIIRV</sequence>
<dbReference type="SUPFAM" id="SSF54427">
    <property type="entry name" value="NTF2-like"/>
    <property type="match status" value="1"/>
</dbReference>
<comment type="caution">
    <text evidence="1">The sequence shown here is derived from an EMBL/GenBank/DDBJ whole genome shotgun (WGS) entry which is preliminary data.</text>
</comment>
<protein>
    <submittedName>
        <fullName evidence="1">Uncharacterized protein</fullName>
    </submittedName>
</protein>
<evidence type="ECO:0000313" key="1">
    <source>
        <dbReference type="EMBL" id="TFU20715.1"/>
    </source>
</evidence>
<dbReference type="InterPro" id="IPR032710">
    <property type="entry name" value="NTF2-like_dom_sf"/>
</dbReference>
<dbReference type="EMBL" id="SPQC01000048">
    <property type="protein sequence ID" value="TFU20715.1"/>
    <property type="molecule type" value="Genomic_DNA"/>
</dbReference>
<reference evidence="1 2" key="1">
    <citation type="submission" date="2019-03" db="EMBL/GenBank/DDBJ databases">
        <title>Diversity of the mouse oral microbiome.</title>
        <authorList>
            <person name="Joseph S."/>
            <person name="Aduse-Opoku J."/>
            <person name="Curtis M."/>
            <person name="Wade W."/>
            <person name="Hashim A."/>
        </authorList>
    </citation>
    <scope>NUCLEOTIDE SEQUENCE [LARGE SCALE GENOMIC DNA]</scope>
    <source>
        <strain evidence="2">irhom_31</strain>
    </source>
</reference>
<dbReference type="RefSeq" id="WP_135013720.1">
    <property type="nucleotide sequence ID" value="NZ_JADGLK010000048.1"/>
</dbReference>